<name>A0ABX5XYX1_9BACT</name>
<proteinExistence type="predicted"/>
<dbReference type="Proteomes" id="UP000318081">
    <property type="component" value="Chromosome"/>
</dbReference>
<evidence type="ECO:0000313" key="1">
    <source>
        <dbReference type="EMBL" id="QDV87214.1"/>
    </source>
</evidence>
<protein>
    <submittedName>
        <fullName evidence="1">Uncharacterized protein</fullName>
    </submittedName>
</protein>
<organism evidence="1 2">
    <name type="scientific">Stieleria magnilauensis</name>
    <dbReference type="NCBI Taxonomy" id="2527963"/>
    <lineage>
        <taxon>Bacteria</taxon>
        <taxon>Pseudomonadati</taxon>
        <taxon>Planctomycetota</taxon>
        <taxon>Planctomycetia</taxon>
        <taxon>Pirellulales</taxon>
        <taxon>Pirellulaceae</taxon>
        <taxon>Stieleria</taxon>
    </lineage>
</organism>
<accession>A0ABX5XYX1</accession>
<sequence length="168" mass="18706">MIFRRAGWFPQFDPAPQGNIRPKLHEADPVRSWYRYRFDNSGHVRQILVPYFWKTAAKQFPELAPGNATSCTKKSVQLLAVNLTSALKQTWFDTAGDATEGTNVFGLALEVFGSSATWMRINHNAVMAEGVALIQSEIGRFALCLVCNLRTIAKEAICSSGRRSSNKP</sequence>
<gene>
    <name evidence="1" type="ORF">TBK1r_62430</name>
</gene>
<dbReference type="EMBL" id="CP036432">
    <property type="protein sequence ID" value="QDV87214.1"/>
    <property type="molecule type" value="Genomic_DNA"/>
</dbReference>
<reference evidence="1 2" key="1">
    <citation type="submission" date="2019-02" db="EMBL/GenBank/DDBJ databases">
        <title>Deep-cultivation of Planctomycetes and their phenomic and genomic characterization uncovers novel biology.</title>
        <authorList>
            <person name="Wiegand S."/>
            <person name="Jogler M."/>
            <person name="Boedeker C."/>
            <person name="Pinto D."/>
            <person name="Vollmers J."/>
            <person name="Rivas-Marin E."/>
            <person name="Kohn T."/>
            <person name="Peeters S.H."/>
            <person name="Heuer A."/>
            <person name="Rast P."/>
            <person name="Oberbeckmann S."/>
            <person name="Bunk B."/>
            <person name="Jeske O."/>
            <person name="Meyerdierks A."/>
            <person name="Storesund J.E."/>
            <person name="Kallscheuer N."/>
            <person name="Luecker S."/>
            <person name="Lage O.M."/>
            <person name="Pohl T."/>
            <person name="Merkel B.J."/>
            <person name="Hornburger P."/>
            <person name="Mueller R.-W."/>
            <person name="Bruemmer F."/>
            <person name="Labrenz M."/>
            <person name="Spormann A.M."/>
            <person name="Op den Camp H."/>
            <person name="Overmann J."/>
            <person name="Amann R."/>
            <person name="Jetten M.S.M."/>
            <person name="Mascher T."/>
            <person name="Medema M.H."/>
            <person name="Devos D.P."/>
            <person name="Kaster A.-K."/>
            <person name="Ovreas L."/>
            <person name="Rohde M."/>
            <person name="Galperin M.Y."/>
            <person name="Jogler C."/>
        </authorList>
    </citation>
    <scope>NUCLEOTIDE SEQUENCE [LARGE SCALE GENOMIC DNA]</scope>
    <source>
        <strain evidence="1 2">TBK1r</strain>
    </source>
</reference>
<evidence type="ECO:0000313" key="2">
    <source>
        <dbReference type="Proteomes" id="UP000318081"/>
    </source>
</evidence>
<keyword evidence="2" id="KW-1185">Reference proteome</keyword>